<dbReference type="GO" id="GO:0140359">
    <property type="term" value="F:ABC-type transporter activity"/>
    <property type="evidence" value="ECO:0007669"/>
    <property type="project" value="InterPro"/>
</dbReference>
<keyword evidence="2" id="KW-1003">Cell membrane</keyword>
<feature type="transmembrane region" description="Helical" evidence="6">
    <location>
        <begin position="338"/>
        <end position="358"/>
    </location>
</feature>
<dbReference type="AlphaFoldDB" id="A0A0D5NK61"/>
<keyword evidence="9" id="KW-1185">Reference proteome</keyword>
<feature type="transmembrane region" description="Helical" evidence="6">
    <location>
        <begin position="209"/>
        <end position="230"/>
    </location>
</feature>
<dbReference type="PATRIC" id="fig|1126833.4.peg.3130"/>
<evidence type="ECO:0000256" key="3">
    <source>
        <dbReference type="ARBA" id="ARBA00022692"/>
    </source>
</evidence>
<evidence type="ECO:0000256" key="1">
    <source>
        <dbReference type="ARBA" id="ARBA00004651"/>
    </source>
</evidence>
<dbReference type="GO" id="GO:0005886">
    <property type="term" value="C:plasma membrane"/>
    <property type="evidence" value="ECO:0007669"/>
    <property type="project" value="UniProtKB-SubCell"/>
</dbReference>
<evidence type="ECO:0000256" key="4">
    <source>
        <dbReference type="ARBA" id="ARBA00022989"/>
    </source>
</evidence>
<dbReference type="Proteomes" id="UP000032633">
    <property type="component" value="Chromosome"/>
</dbReference>
<sequence>MNELLTVIGFTVRSKIKGKAFIVTTLIIAIILSVGINLPYIISQFNSGPGKATPVGYINGAAASQAGGYSESELGGALKKYFETKEEQDVEMVPIDDSGSAAGNETLLKQAVRDGKIKGYLTFSDNGSGFPAVTYNSEKVMESSVSGALKTALQDVKLESVLAQSGLTEAQRALLFSPVSVDSVQISAEGGAGSVGSGRSETEQGVNMGVVYIVIVLLFMTLMGTGNVIASEITMEKSSRVMEVLITSVAPLKQMFGKIIGMLIIGISQIAVYVIVLVLNMMLPTNKDAWASFDISLSDISPALLLYSLLLYVLGYFLYATLYAAVGSLVSRTEDLGQAVMPITFVALAAFYISIFSISRPDSMLVLVSSFIPFFTPFAMVLRIGVGDPPLWHVWVAIAELLAAIYLFGWLSAKIYRTGVLMYGKRPSIKELRKAMKAYKI</sequence>
<dbReference type="EMBL" id="CP011058">
    <property type="protein sequence ID" value="AJY75525.1"/>
    <property type="molecule type" value="Genomic_DNA"/>
</dbReference>
<dbReference type="PANTHER" id="PTHR30294:SF29">
    <property type="entry name" value="MULTIDRUG ABC TRANSPORTER PERMEASE YBHS-RELATED"/>
    <property type="match status" value="1"/>
</dbReference>
<dbReference type="KEGG" id="pbj:VN24_14320"/>
<dbReference type="InterPro" id="IPR013525">
    <property type="entry name" value="ABC2_TM"/>
</dbReference>
<gene>
    <name evidence="8" type="ORF">VN24_14320</name>
</gene>
<proteinExistence type="predicted"/>
<organism evidence="8 9">
    <name type="scientific">Paenibacillus beijingensis</name>
    <dbReference type="NCBI Taxonomy" id="1126833"/>
    <lineage>
        <taxon>Bacteria</taxon>
        <taxon>Bacillati</taxon>
        <taxon>Bacillota</taxon>
        <taxon>Bacilli</taxon>
        <taxon>Bacillales</taxon>
        <taxon>Paenibacillaceae</taxon>
        <taxon>Paenibacillus</taxon>
    </lineage>
</organism>
<reference evidence="9" key="2">
    <citation type="submission" date="2015-03" db="EMBL/GenBank/DDBJ databases">
        <title>Genome sequence of Paenibacillus beijingensis strain DSM 24997T.</title>
        <authorList>
            <person name="Kwak Y."/>
            <person name="Shin J.-H."/>
        </authorList>
    </citation>
    <scope>NUCLEOTIDE SEQUENCE [LARGE SCALE GENOMIC DNA]</scope>
    <source>
        <strain evidence="9">DSM 24997</strain>
    </source>
</reference>
<protein>
    <submittedName>
        <fullName evidence="8">Potassium ABC transporter permease</fullName>
    </submittedName>
</protein>
<dbReference type="RefSeq" id="WP_045670954.1">
    <property type="nucleotide sequence ID" value="NZ_CP011058.1"/>
</dbReference>
<feature type="transmembrane region" description="Helical" evidence="6">
    <location>
        <begin position="304"/>
        <end position="326"/>
    </location>
</feature>
<comment type="subcellular location">
    <subcellularLocation>
        <location evidence="1">Cell membrane</location>
        <topology evidence="1">Multi-pass membrane protein</topology>
    </subcellularLocation>
</comment>
<keyword evidence="5 6" id="KW-0472">Membrane</keyword>
<dbReference type="OrthoDB" id="9768837at2"/>
<evidence type="ECO:0000313" key="9">
    <source>
        <dbReference type="Proteomes" id="UP000032633"/>
    </source>
</evidence>
<evidence type="ECO:0000256" key="5">
    <source>
        <dbReference type="ARBA" id="ARBA00023136"/>
    </source>
</evidence>
<feature type="transmembrane region" description="Helical" evidence="6">
    <location>
        <begin position="365"/>
        <end position="386"/>
    </location>
</feature>
<reference evidence="8 9" key="1">
    <citation type="journal article" date="2015" name="J. Biotechnol.">
        <title>Complete genome sequence of Paenibacillus beijingensis 7188(T) (=DSM 24997(T)), a novel rhizobacterium from jujube garden soil.</title>
        <authorList>
            <person name="Kwak Y."/>
            <person name="Shin J.H."/>
        </authorList>
    </citation>
    <scope>NUCLEOTIDE SEQUENCE [LARGE SCALE GENOMIC DNA]</scope>
    <source>
        <strain evidence="8 9">DSM 24997</strain>
    </source>
</reference>
<dbReference type="Pfam" id="PF12698">
    <property type="entry name" value="ABC2_membrane_3"/>
    <property type="match status" value="1"/>
</dbReference>
<dbReference type="STRING" id="1126833.VN24_14320"/>
<dbReference type="HOGENOM" id="CLU_046841_2_1_9"/>
<name>A0A0D5NK61_9BACL</name>
<accession>A0A0D5NK61</accession>
<feature type="transmembrane region" description="Helical" evidence="6">
    <location>
        <begin position="20"/>
        <end position="42"/>
    </location>
</feature>
<feature type="domain" description="ABC-2 type transporter transmembrane" evidence="7">
    <location>
        <begin position="19"/>
        <end position="413"/>
    </location>
</feature>
<evidence type="ECO:0000259" key="7">
    <source>
        <dbReference type="Pfam" id="PF12698"/>
    </source>
</evidence>
<evidence type="ECO:0000313" key="8">
    <source>
        <dbReference type="EMBL" id="AJY75525.1"/>
    </source>
</evidence>
<dbReference type="InterPro" id="IPR051449">
    <property type="entry name" value="ABC-2_transporter_component"/>
</dbReference>
<evidence type="ECO:0000256" key="2">
    <source>
        <dbReference type="ARBA" id="ARBA00022475"/>
    </source>
</evidence>
<evidence type="ECO:0000256" key="6">
    <source>
        <dbReference type="SAM" id="Phobius"/>
    </source>
</evidence>
<feature type="transmembrane region" description="Helical" evidence="6">
    <location>
        <begin position="392"/>
        <end position="413"/>
    </location>
</feature>
<keyword evidence="4 6" id="KW-1133">Transmembrane helix</keyword>
<feature type="transmembrane region" description="Helical" evidence="6">
    <location>
        <begin position="259"/>
        <end position="283"/>
    </location>
</feature>
<dbReference type="PANTHER" id="PTHR30294">
    <property type="entry name" value="MEMBRANE COMPONENT OF ABC TRANSPORTER YHHJ-RELATED"/>
    <property type="match status" value="1"/>
</dbReference>
<keyword evidence="3 6" id="KW-0812">Transmembrane</keyword>